<reference evidence="1 2" key="1">
    <citation type="submission" date="2018-06" db="EMBL/GenBank/DDBJ databases">
        <title>A transcriptomic atlas of mushroom development highlights an independent origin of complex multicellularity.</title>
        <authorList>
            <consortium name="DOE Joint Genome Institute"/>
            <person name="Krizsan K."/>
            <person name="Almasi E."/>
            <person name="Merenyi Z."/>
            <person name="Sahu N."/>
            <person name="Viragh M."/>
            <person name="Koszo T."/>
            <person name="Mondo S."/>
            <person name="Kiss B."/>
            <person name="Balint B."/>
            <person name="Kues U."/>
            <person name="Barry K."/>
            <person name="Hegedus J.C."/>
            <person name="Henrissat B."/>
            <person name="Johnson J."/>
            <person name="Lipzen A."/>
            <person name="Ohm R."/>
            <person name="Nagy I."/>
            <person name="Pangilinan J."/>
            <person name="Yan J."/>
            <person name="Xiong Y."/>
            <person name="Grigoriev I.V."/>
            <person name="Hibbett D.S."/>
            <person name="Nagy L.G."/>
        </authorList>
    </citation>
    <scope>NUCLEOTIDE SEQUENCE [LARGE SCALE GENOMIC DNA]</scope>
    <source>
        <strain evidence="1 2">SZMC22713</strain>
    </source>
</reference>
<sequence length="464" mass="52769">MKTKIKAHIPTRIRLLKLGRFTSAKGKELPADLLVEIFLLCLPGPNDSFPIPSRREIPILFGRVCRLWRSVSLNTPQLWAQIQLSASYPVDIWKSENFHRIGIHEWIRRSGNSPLSFDIGWHGDIHASAPSLALTLQAEAHRWKSIRLRSTCHCVNHILQMLSIPGKVPMLIDLRFLNEVQFQTNHSIICVPKNLSTIYLRSNDTSLLGNGRFHALRELRINPYGSSRAYSFILTQCPSLETLKIISSPYLQLNDMQTVVHSLHCLHTFIIDGSSGYGQLRVLNWFDTPALNSLAISIWQETNRQFTGAADLANFLMRCGSQLQRLKLAGGFLSGDDLIETLRHTPVLESLCIECITLTKDLTTLCPRLVNFDILATPFRSDVEYLDIVTAVDTVHSRWKESKSERSTLMSPSTVRVPSNLLWVVMQQKIRECTWHGLYISQLPPDSDSWWAAHLPWPDLIPRS</sequence>
<dbReference type="STRING" id="50990.A0A4Y7Q5S4"/>
<dbReference type="OrthoDB" id="2269034at2759"/>
<organism evidence="1 2">
    <name type="scientific">Rickenella mellea</name>
    <dbReference type="NCBI Taxonomy" id="50990"/>
    <lineage>
        <taxon>Eukaryota</taxon>
        <taxon>Fungi</taxon>
        <taxon>Dikarya</taxon>
        <taxon>Basidiomycota</taxon>
        <taxon>Agaricomycotina</taxon>
        <taxon>Agaricomycetes</taxon>
        <taxon>Hymenochaetales</taxon>
        <taxon>Rickenellaceae</taxon>
        <taxon>Rickenella</taxon>
    </lineage>
</organism>
<dbReference type="VEuPathDB" id="FungiDB:BD410DRAFT_212865"/>
<accession>A0A4Y7Q5S4</accession>
<protein>
    <submittedName>
        <fullName evidence="1">Uncharacterized protein</fullName>
    </submittedName>
</protein>
<dbReference type="SUPFAM" id="SSF52047">
    <property type="entry name" value="RNI-like"/>
    <property type="match status" value="1"/>
</dbReference>
<dbReference type="Gene3D" id="3.80.10.10">
    <property type="entry name" value="Ribonuclease Inhibitor"/>
    <property type="match status" value="1"/>
</dbReference>
<dbReference type="InterPro" id="IPR032675">
    <property type="entry name" value="LRR_dom_sf"/>
</dbReference>
<dbReference type="EMBL" id="ML170174">
    <property type="protein sequence ID" value="TDL22671.1"/>
    <property type="molecule type" value="Genomic_DNA"/>
</dbReference>
<proteinExistence type="predicted"/>
<dbReference type="Gene3D" id="1.20.1280.50">
    <property type="match status" value="1"/>
</dbReference>
<evidence type="ECO:0000313" key="2">
    <source>
        <dbReference type="Proteomes" id="UP000294933"/>
    </source>
</evidence>
<dbReference type="AlphaFoldDB" id="A0A4Y7Q5S4"/>
<dbReference type="PANTHER" id="PTHR38926:SF5">
    <property type="entry name" value="F-BOX AND LEUCINE-RICH REPEAT PROTEIN 6"/>
    <property type="match status" value="1"/>
</dbReference>
<dbReference type="PANTHER" id="PTHR38926">
    <property type="entry name" value="F-BOX DOMAIN CONTAINING PROTEIN, EXPRESSED"/>
    <property type="match status" value="1"/>
</dbReference>
<name>A0A4Y7Q5S4_9AGAM</name>
<evidence type="ECO:0000313" key="1">
    <source>
        <dbReference type="EMBL" id="TDL22671.1"/>
    </source>
</evidence>
<keyword evidence="2" id="KW-1185">Reference proteome</keyword>
<gene>
    <name evidence="1" type="ORF">BD410DRAFT_212865</name>
</gene>
<dbReference type="Proteomes" id="UP000294933">
    <property type="component" value="Unassembled WGS sequence"/>
</dbReference>